<gene>
    <name evidence="1" type="ORF">CHS0354_011339</name>
</gene>
<dbReference type="EMBL" id="JAEAOA010000700">
    <property type="protein sequence ID" value="KAK3590336.1"/>
    <property type="molecule type" value="Genomic_DNA"/>
</dbReference>
<feature type="non-terminal residue" evidence="1">
    <location>
        <position position="112"/>
    </location>
</feature>
<proteinExistence type="predicted"/>
<reference evidence="1" key="3">
    <citation type="submission" date="2023-05" db="EMBL/GenBank/DDBJ databases">
        <authorList>
            <person name="Smith C.H."/>
        </authorList>
    </citation>
    <scope>NUCLEOTIDE SEQUENCE</scope>
    <source>
        <strain evidence="1">CHS0354</strain>
        <tissue evidence="1">Mantle</tissue>
    </source>
</reference>
<accession>A0AAE0SEB6</accession>
<reference evidence="1" key="1">
    <citation type="journal article" date="2021" name="Genome Biol. Evol.">
        <title>A High-Quality Reference Genome for a Parasitic Bivalve with Doubly Uniparental Inheritance (Bivalvia: Unionida).</title>
        <authorList>
            <person name="Smith C.H."/>
        </authorList>
    </citation>
    <scope>NUCLEOTIDE SEQUENCE</scope>
    <source>
        <strain evidence="1">CHS0354</strain>
    </source>
</reference>
<organism evidence="1 2">
    <name type="scientific">Potamilus streckersoni</name>
    <dbReference type="NCBI Taxonomy" id="2493646"/>
    <lineage>
        <taxon>Eukaryota</taxon>
        <taxon>Metazoa</taxon>
        <taxon>Spiralia</taxon>
        <taxon>Lophotrochozoa</taxon>
        <taxon>Mollusca</taxon>
        <taxon>Bivalvia</taxon>
        <taxon>Autobranchia</taxon>
        <taxon>Heteroconchia</taxon>
        <taxon>Palaeoheterodonta</taxon>
        <taxon>Unionida</taxon>
        <taxon>Unionoidea</taxon>
        <taxon>Unionidae</taxon>
        <taxon>Ambleminae</taxon>
        <taxon>Lampsilini</taxon>
        <taxon>Potamilus</taxon>
    </lineage>
</organism>
<comment type="caution">
    <text evidence="1">The sequence shown here is derived from an EMBL/GenBank/DDBJ whole genome shotgun (WGS) entry which is preliminary data.</text>
</comment>
<dbReference type="AlphaFoldDB" id="A0AAE0SEB6"/>
<dbReference type="Proteomes" id="UP001195483">
    <property type="component" value="Unassembled WGS sequence"/>
</dbReference>
<keyword evidence="2" id="KW-1185">Reference proteome</keyword>
<evidence type="ECO:0000313" key="1">
    <source>
        <dbReference type="EMBL" id="KAK3590336.1"/>
    </source>
</evidence>
<reference evidence="1" key="2">
    <citation type="journal article" date="2021" name="Genome Biol. Evol.">
        <title>Developing a high-quality reference genome for a parasitic bivalve with doubly uniparental inheritance (Bivalvia: Unionida).</title>
        <authorList>
            <person name="Smith C.H."/>
        </authorList>
    </citation>
    <scope>NUCLEOTIDE SEQUENCE</scope>
    <source>
        <strain evidence="1">CHS0354</strain>
        <tissue evidence="1">Mantle</tissue>
    </source>
</reference>
<protein>
    <submittedName>
        <fullName evidence="1">Uncharacterized protein</fullName>
    </submittedName>
</protein>
<sequence>MVMRLATQCCLVGLISQFKLLCTRLRGRYGQLRLQSVEYSFDIKISSNIAKREAHCCYTSDCSKAGALKKKVERGQDGKAIGILYGTERTAKQNVILKDYQAIVLENQDEAN</sequence>
<evidence type="ECO:0000313" key="2">
    <source>
        <dbReference type="Proteomes" id="UP001195483"/>
    </source>
</evidence>
<name>A0AAE0SEB6_9BIVA</name>